<feature type="compositionally biased region" description="Low complexity" evidence="1">
    <location>
        <begin position="60"/>
        <end position="71"/>
    </location>
</feature>
<comment type="caution">
    <text evidence="2">The sequence shown here is derived from an EMBL/GenBank/DDBJ whole genome shotgun (WGS) entry which is preliminary data.</text>
</comment>
<evidence type="ECO:0000256" key="1">
    <source>
        <dbReference type="SAM" id="MobiDB-lite"/>
    </source>
</evidence>
<name>A0ABP9AUR2_9ACTN</name>
<evidence type="ECO:0000313" key="3">
    <source>
        <dbReference type="Proteomes" id="UP001501147"/>
    </source>
</evidence>
<gene>
    <name evidence="2" type="ORF">GCM10023329_41740</name>
</gene>
<dbReference type="EMBL" id="BAABJV010000012">
    <property type="protein sequence ID" value="GAA4786546.1"/>
    <property type="molecule type" value="Genomic_DNA"/>
</dbReference>
<reference evidence="3" key="1">
    <citation type="journal article" date="2019" name="Int. J. Syst. Evol. Microbiol.">
        <title>The Global Catalogue of Microorganisms (GCM) 10K type strain sequencing project: providing services to taxonomists for standard genome sequencing and annotation.</title>
        <authorList>
            <consortium name="The Broad Institute Genomics Platform"/>
            <consortium name="The Broad Institute Genome Sequencing Center for Infectious Disease"/>
            <person name="Wu L."/>
            <person name="Ma J."/>
        </authorList>
    </citation>
    <scope>NUCLEOTIDE SEQUENCE [LARGE SCALE GENOMIC DNA]</scope>
    <source>
        <strain evidence="3">JCM 18324</strain>
    </source>
</reference>
<accession>A0ABP9AUR2</accession>
<sequence>MLHLHTGTSPNPRRAADRGPTGRAAPCGPSPRERPRSMNTTRHTKHSARAPPPAARRGGRATAAAAKENHR</sequence>
<feature type="region of interest" description="Disordered" evidence="1">
    <location>
        <begin position="1"/>
        <end position="71"/>
    </location>
</feature>
<protein>
    <submittedName>
        <fullName evidence="2">Uncharacterized protein</fullName>
    </submittedName>
</protein>
<organism evidence="2 3">
    <name type="scientific">Streptomyces sanyensis</name>
    <dbReference type="NCBI Taxonomy" id="568869"/>
    <lineage>
        <taxon>Bacteria</taxon>
        <taxon>Bacillati</taxon>
        <taxon>Actinomycetota</taxon>
        <taxon>Actinomycetes</taxon>
        <taxon>Kitasatosporales</taxon>
        <taxon>Streptomycetaceae</taxon>
        <taxon>Streptomyces</taxon>
    </lineage>
</organism>
<dbReference type="Proteomes" id="UP001501147">
    <property type="component" value="Unassembled WGS sequence"/>
</dbReference>
<evidence type="ECO:0000313" key="2">
    <source>
        <dbReference type="EMBL" id="GAA4786546.1"/>
    </source>
</evidence>
<keyword evidence="3" id="KW-1185">Reference proteome</keyword>
<feature type="compositionally biased region" description="Polar residues" evidence="1">
    <location>
        <begin position="1"/>
        <end position="11"/>
    </location>
</feature>
<proteinExistence type="predicted"/>